<dbReference type="Pfam" id="PF19700">
    <property type="entry name" value="DUF6198"/>
    <property type="match status" value="1"/>
</dbReference>
<feature type="transmembrane region" description="Helical" evidence="1">
    <location>
        <begin position="48"/>
        <end position="68"/>
    </location>
</feature>
<keyword evidence="1" id="KW-1133">Transmembrane helix</keyword>
<protein>
    <recommendedName>
        <fullName evidence="4">YitT family protein</fullName>
    </recommendedName>
</protein>
<evidence type="ECO:0000313" key="3">
    <source>
        <dbReference type="Proteomes" id="UP001342826"/>
    </source>
</evidence>
<organism evidence="2 3">
    <name type="scientific">Metabacillus fastidiosus</name>
    <dbReference type="NCBI Taxonomy" id="1458"/>
    <lineage>
        <taxon>Bacteria</taxon>
        <taxon>Bacillati</taxon>
        <taxon>Bacillota</taxon>
        <taxon>Bacilli</taxon>
        <taxon>Bacillales</taxon>
        <taxon>Bacillaceae</taxon>
        <taxon>Metabacillus</taxon>
    </lineage>
</organism>
<keyword evidence="1" id="KW-0472">Membrane</keyword>
<keyword evidence="3" id="KW-1185">Reference proteome</keyword>
<keyword evidence="1" id="KW-0812">Transmembrane</keyword>
<feature type="transmembrane region" description="Helical" evidence="1">
    <location>
        <begin position="154"/>
        <end position="181"/>
    </location>
</feature>
<evidence type="ECO:0008006" key="4">
    <source>
        <dbReference type="Google" id="ProtNLM"/>
    </source>
</evidence>
<gene>
    <name evidence="2" type="ORF">P9271_00670</name>
</gene>
<evidence type="ECO:0000256" key="1">
    <source>
        <dbReference type="SAM" id="Phobius"/>
    </source>
</evidence>
<dbReference type="PANTHER" id="PTHR40078:SF1">
    <property type="entry name" value="INTEGRAL MEMBRANE PROTEIN"/>
    <property type="match status" value="1"/>
</dbReference>
<dbReference type="PANTHER" id="PTHR40078">
    <property type="entry name" value="INTEGRAL MEMBRANE PROTEIN-RELATED"/>
    <property type="match status" value="1"/>
</dbReference>
<dbReference type="RefSeq" id="WP_328014590.1">
    <property type="nucleotide sequence ID" value="NZ_JARTFS010000001.1"/>
</dbReference>
<reference evidence="2 3" key="1">
    <citation type="submission" date="2023-03" db="EMBL/GenBank/DDBJ databases">
        <title>Bacillus Genome Sequencing.</title>
        <authorList>
            <person name="Dunlap C."/>
        </authorList>
    </citation>
    <scope>NUCLEOTIDE SEQUENCE [LARGE SCALE GENOMIC DNA]</scope>
    <source>
        <strain evidence="2 3">NRS-1717</strain>
    </source>
</reference>
<dbReference type="InterPro" id="IPR038750">
    <property type="entry name" value="YczE/YyaS-like"/>
</dbReference>
<accession>A0ABU6NT36</accession>
<sequence>MYQICRYLFFSLSLILLSLSTAIMVKVKYLGLYPWEAMSVGLFQKLGLSVGTWNIITGMTLMSCTLLVNKQYVKLGTFFNVILTGVFLDFILSSNILPDATNTWTDYIYLLIGITLFGMSGGMNVSAGFGAGPRDGFMLAISPRFGWSIARMRIVVESIVVVIAFLLGGPVFFTTLIYTFISSPIYQRSLFFHQAFFQKLKKKEIKVLES</sequence>
<dbReference type="Proteomes" id="UP001342826">
    <property type="component" value="Unassembled WGS sequence"/>
</dbReference>
<name>A0ABU6NT36_9BACI</name>
<feature type="transmembrane region" description="Helical" evidence="1">
    <location>
        <begin position="75"/>
        <end position="96"/>
    </location>
</feature>
<evidence type="ECO:0000313" key="2">
    <source>
        <dbReference type="EMBL" id="MED4399873.1"/>
    </source>
</evidence>
<feature type="transmembrane region" description="Helical" evidence="1">
    <location>
        <begin position="108"/>
        <end position="133"/>
    </location>
</feature>
<dbReference type="EMBL" id="JARTFS010000001">
    <property type="protein sequence ID" value="MED4399873.1"/>
    <property type="molecule type" value="Genomic_DNA"/>
</dbReference>
<comment type="caution">
    <text evidence="2">The sequence shown here is derived from an EMBL/GenBank/DDBJ whole genome shotgun (WGS) entry which is preliminary data.</text>
</comment>
<proteinExistence type="predicted"/>